<feature type="compositionally biased region" description="Low complexity" evidence="3">
    <location>
        <begin position="207"/>
        <end position="220"/>
    </location>
</feature>
<feature type="compositionally biased region" description="Basic and acidic residues" evidence="3">
    <location>
        <begin position="664"/>
        <end position="688"/>
    </location>
</feature>
<keyword evidence="1" id="KW-0507">mRNA processing</keyword>
<evidence type="ECO:0000256" key="3">
    <source>
        <dbReference type="SAM" id="MobiDB-lite"/>
    </source>
</evidence>
<gene>
    <name evidence="5" type="ORF">PSTT_03658</name>
</gene>
<keyword evidence="2" id="KW-0863">Zinc-finger</keyword>
<feature type="domain" description="CCHC-type" evidence="4">
    <location>
        <begin position="701"/>
        <end position="716"/>
    </location>
</feature>
<feature type="region of interest" description="Disordered" evidence="3">
    <location>
        <begin position="106"/>
        <end position="129"/>
    </location>
</feature>
<evidence type="ECO:0000256" key="2">
    <source>
        <dbReference type="PROSITE-ProRule" id="PRU00047"/>
    </source>
</evidence>
<comment type="caution">
    <text evidence="5">The sequence shown here is derived from an EMBL/GenBank/DDBJ whole genome shotgun (WGS) entry which is preliminary data.</text>
</comment>
<keyword evidence="2" id="KW-0862">Zinc</keyword>
<organism evidence="5 6">
    <name type="scientific">Puccinia striiformis</name>
    <dbReference type="NCBI Taxonomy" id="27350"/>
    <lineage>
        <taxon>Eukaryota</taxon>
        <taxon>Fungi</taxon>
        <taxon>Dikarya</taxon>
        <taxon>Basidiomycota</taxon>
        <taxon>Pucciniomycotina</taxon>
        <taxon>Pucciniomycetes</taxon>
        <taxon>Pucciniales</taxon>
        <taxon>Pucciniaceae</taxon>
        <taxon>Puccinia</taxon>
    </lineage>
</organism>
<evidence type="ECO:0000256" key="1">
    <source>
        <dbReference type="ARBA" id="ARBA00022664"/>
    </source>
</evidence>
<dbReference type="GO" id="GO:0003676">
    <property type="term" value="F:nucleic acid binding"/>
    <property type="evidence" value="ECO:0007669"/>
    <property type="project" value="InterPro"/>
</dbReference>
<feature type="compositionally biased region" description="Basic and acidic residues" evidence="3">
    <location>
        <begin position="1"/>
        <end position="10"/>
    </location>
</feature>
<feature type="region of interest" description="Disordered" evidence="3">
    <location>
        <begin position="1"/>
        <end position="78"/>
    </location>
</feature>
<feature type="region of interest" description="Disordered" evidence="3">
    <location>
        <begin position="200"/>
        <end position="232"/>
    </location>
</feature>
<evidence type="ECO:0000313" key="5">
    <source>
        <dbReference type="EMBL" id="POW13473.1"/>
    </source>
</evidence>
<dbReference type="InterPro" id="IPR001878">
    <property type="entry name" value="Znf_CCHC"/>
</dbReference>
<keyword evidence="2" id="KW-0479">Metal-binding</keyword>
<dbReference type="GO" id="GO:0008270">
    <property type="term" value="F:zinc ion binding"/>
    <property type="evidence" value="ECO:0007669"/>
    <property type="project" value="UniProtKB-KW"/>
</dbReference>
<dbReference type="EMBL" id="PKSL01000024">
    <property type="protein sequence ID" value="POW13473.1"/>
    <property type="molecule type" value="Genomic_DNA"/>
</dbReference>
<dbReference type="VEuPathDB" id="FungiDB:PSTT_03658"/>
<dbReference type="AlphaFoldDB" id="A0A2S4VVE4"/>
<reference evidence="5" key="1">
    <citation type="submission" date="2017-12" db="EMBL/GenBank/DDBJ databases">
        <title>Gene loss provides genomic basis for host adaptation in cereal stripe rust fungi.</title>
        <authorList>
            <person name="Xia C."/>
        </authorList>
    </citation>
    <scope>NUCLEOTIDE SEQUENCE [LARGE SCALE GENOMIC DNA]</scope>
    <source>
        <strain evidence="5">93-210</strain>
    </source>
</reference>
<keyword evidence="6" id="KW-1185">Reference proteome</keyword>
<dbReference type="Proteomes" id="UP000239156">
    <property type="component" value="Unassembled WGS sequence"/>
</dbReference>
<proteinExistence type="predicted"/>
<dbReference type="SMART" id="SM00343">
    <property type="entry name" value="ZnF_C2HC"/>
    <property type="match status" value="1"/>
</dbReference>
<dbReference type="Pfam" id="PF00098">
    <property type="entry name" value="zf-CCHC"/>
    <property type="match status" value="1"/>
</dbReference>
<dbReference type="PROSITE" id="PS50158">
    <property type="entry name" value="ZF_CCHC"/>
    <property type="match status" value="1"/>
</dbReference>
<evidence type="ECO:0000259" key="4">
    <source>
        <dbReference type="PROSITE" id="PS50158"/>
    </source>
</evidence>
<feature type="region of interest" description="Disordered" evidence="3">
    <location>
        <begin position="442"/>
        <end position="481"/>
    </location>
</feature>
<feature type="region of interest" description="Disordered" evidence="3">
    <location>
        <begin position="656"/>
        <end position="759"/>
    </location>
</feature>
<dbReference type="GO" id="GO:0006397">
    <property type="term" value="P:mRNA processing"/>
    <property type="evidence" value="ECO:0007669"/>
    <property type="project" value="UniProtKB-KW"/>
</dbReference>
<protein>
    <recommendedName>
        <fullName evidence="4">CCHC-type domain-containing protein</fullName>
    </recommendedName>
</protein>
<evidence type="ECO:0000313" key="6">
    <source>
        <dbReference type="Proteomes" id="UP000239156"/>
    </source>
</evidence>
<name>A0A2S4VVE4_9BASI</name>
<sequence>MSTRSQHPDLHGPLPAATQKRAAKPRGSGQQPATDPNPKEDGSSSSEYSSNGPHDRRPSCERVLGQDDCPPVPSAATTNAQTSAAMNSLTLTTTNVPNLATTNEVGNMEINPIPSGSSASTHAPPKSPDIRVLSKEEKISLLVEAHVALWNRCVAAQAGGATDELKTLLNSAQDSQKALQKLIKKDEVEEFTKGWNPWDIKKQLFPNNNKGKSKSQNNSGKARRSVQQRKEEKVELRTLNAILESVAITNKNLSVLNSNSELNFTTIVNTVLSNSHLAIEAVQSIVPEVNVCLAKPTLLLPEINERIYSTAATVEKTDRQLSKFLEDFDPKVAAQPESKNRNVDKLSEAIDNLRVDLSNNTDYILSNLRQDAIIERSKAKEDLDAVKDLILTQSEKISRLTRAISEQKESLSLDMKDLFEQCANSFKAEMNNHHKVLNNSAATVPSTRDSPPHIHNPYMNEDNTSKVKKGSEQPSQPRSSADYATLNKLLPPIADWPKFSGDSNADHIHFIKYVDHILVSYNADDDIAISRLPRLFEDIALDWFMNKLESVGRQSWSTWKSLIKAQFGTRIWRNRMKKAFENDYFDPLKHKPHKWCLTQKRRIDCTDPNSTQLEVNEKLLNQVEGTLENQLRCRLPDMDKDLSTFIATMEEVIVQTGANKRQKEHYSGRREHTPTTEASTSKDKEARNTEAVPKKLPVPECYNCGEKGHKKPDCTKPRKRINNIDQDPDSDDDAQSSFNIIPTEPENYSQDDEEDSNGIFVIQSTLRYPIAEKTHNSINP</sequence>
<dbReference type="Gene3D" id="4.10.60.10">
    <property type="entry name" value="Zinc finger, CCHC-type"/>
    <property type="match status" value="1"/>
</dbReference>
<accession>A0A2S4VVE4</accession>
<dbReference type="InterPro" id="IPR036875">
    <property type="entry name" value="Znf_CCHC_sf"/>
</dbReference>
<dbReference type="VEuPathDB" id="FungiDB:PSHT_00455"/>
<dbReference type="SUPFAM" id="SSF57756">
    <property type="entry name" value="Retrovirus zinc finger-like domains"/>
    <property type="match status" value="1"/>
</dbReference>